<protein>
    <submittedName>
        <fullName evidence="2">YjdF family protein</fullName>
    </submittedName>
</protein>
<name>A0ABW3USI3_9BACL</name>
<dbReference type="InterPro" id="IPR016787">
    <property type="entry name" value="UCP021328"/>
</dbReference>
<proteinExistence type="predicted"/>
<dbReference type="PIRSF" id="PIRSF021328">
    <property type="entry name" value="UCP021328"/>
    <property type="match status" value="1"/>
</dbReference>
<sequence length="138" mass="16566">MKLTVFFDEQLQFWVGVVESEDEQRLRAVRHIFGKEPKEAEILDFIHLDLQRLLDATTQTVQTSPREERRTNPKRMSRLAAQEIRQRGASTYAQQVMSMEYEHRKLERKSDSKRRQEELKERKFALKVQKAKLKHRGR</sequence>
<evidence type="ECO:0000313" key="2">
    <source>
        <dbReference type="EMBL" id="MFD1223289.1"/>
    </source>
</evidence>
<gene>
    <name evidence="2" type="ORF">ACFQ4B_24525</name>
</gene>
<keyword evidence="3" id="KW-1185">Reference proteome</keyword>
<evidence type="ECO:0000313" key="3">
    <source>
        <dbReference type="Proteomes" id="UP001597180"/>
    </source>
</evidence>
<evidence type="ECO:0000256" key="1">
    <source>
        <dbReference type="SAM" id="MobiDB-lite"/>
    </source>
</evidence>
<organism evidence="2 3">
    <name type="scientific">Paenibacillus vulneris</name>
    <dbReference type="NCBI Taxonomy" id="1133364"/>
    <lineage>
        <taxon>Bacteria</taxon>
        <taxon>Bacillati</taxon>
        <taxon>Bacillota</taxon>
        <taxon>Bacilli</taxon>
        <taxon>Bacillales</taxon>
        <taxon>Paenibacillaceae</taxon>
        <taxon>Paenibacillus</taxon>
    </lineage>
</organism>
<dbReference type="EMBL" id="JBHTLU010000034">
    <property type="protein sequence ID" value="MFD1223289.1"/>
    <property type="molecule type" value="Genomic_DNA"/>
</dbReference>
<dbReference type="RefSeq" id="WP_345590279.1">
    <property type="nucleotide sequence ID" value="NZ_BAABJG010000022.1"/>
</dbReference>
<accession>A0ABW3USI3</accession>
<feature type="compositionally biased region" description="Basic and acidic residues" evidence="1">
    <location>
        <begin position="100"/>
        <end position="124"/>
    </location>
</feature>
<reference evidence="3" key="1">
    <citation type="journal article" date="2019" name="Int. J. Syst. Evol. Microbiol.">
        <title>The Global Catalogue of Microorganisms (GCM) 10K type strain sequencing project: providing services to taxonomists for standard genome sequencing and annotation.</title>
        <authorList>
            <consortium name="The Broad Institute Genomics Platform"/>
            <consortium name="The Broad Institute Genome Sequencing Center for Infectious Disease"/>
            <person name="Wu L."/>
            <person name="Ma J."/>
        </authorList>
    </citation>
    <scope>NUCLEOTIDE SEQUENCE [LARGE SCALE GENOMIC DNA]</scope>
    <source>
        <strain evidence="3">CCUG 53270</strain>
    </source>
</reference>
<feature type="region of interest" description="Disordered" evidence="1">
    <location>
        <begin position="59"/>
        <end position="78"/>
    </location>
</feature>
<feature type="compositionally biased region" description="Basic residues" evidence="1">
    <location>
        <begin position="129"/>
        <end position="138"/>
    </location>
</feature>
<dbReference type="Proteomes" id="UP001597180">
    <property type="component" value="Unassembled WGS sequence"/>
</dbReference>
<feature type="region of interest" description="Disordered" evidence="1">
    <location>
        <begin position="100"/>
        <end position="138"/>
    </location>
</feature>
<comment type="caution">
    <text evidence="2">The sequence shown here is derived from an EMBL/GenBank/DDBJ whole genome shotgun (WGS) entry which is preliminary data.</text>
</comment>
<dbReference type="Pfam" id="PF11208">
    <property type="entry name" value="DUF2992"/>
    <property type="match status" value="1"/>
</dbReference>